<gene>
    <name evidence="3" type="ORF">GCM10008096_28470</name>
</gene>
<keyword evidence="1" id="KW-0175">Coiled coil</keyword>
<accession>A0ABQ3GKM3</accession>
<evidence type="ECO:0008006" key="5">
    <source>
        <dbReference type="Google" id="ProtNLM"/>
    </source>
</evidence>
<comment type="caution">
    <text evidence="3">The sequence shown here is derived from an EMBL/GenBank/DDBJ whole genome shotgun (WGS) entry which is preliminary data.</text>
</comment>
<feature type="coiled-coil region" evidence="1">
    <location>
        <begin position="257"/>
        <end position="294"/>
    </location>
</feature>
<dbReference type="InterPro" id="IPR019151">
    <property type="entry name" value="Proteasome_assmbl_chaperone_2"/>
</dbReference>
<feature type="compositionally biased region" description="Basic and acidic residues" evidence="2">
    <location>
        <begin position="13"/>
        <end position="24"/>
    </location>
</feature>
<evidence type="ECO:0000313" key="4">
    <source>
        <dbReference type="Proteomes" id="UP000642819"/>
    </source>
</evidence>
<dbReference type="SUPFAM" id="SSF159659">
    <property type="entry name" value="Cgl1923-like"/>
    <property type="match status" value="1"/>
</dbReference>
<organism evidence="3 4">
    <name type="scientific">Zhihengliuella salsuginis</name>
    <dbReference type="NCBI Taxonomy" id="578222"/>
    <lineage>
        <taxon>Bacteria</taxon>
        <taxon>Bacillati</taxon>
        <taxon>Actinomycetota</taxon>
        <taxon>Actinomycetes</taxon>
        <taxon>Micrococcales</taxon>
        <taxon>Micrococcaceae</taxon>
        <taxon>Zhihengliuella</taxon>
    </lineage>
</organism>
<proteinExistence type="predicted"/>
<dbReference type="RefSeq" id="WP_308425399.1">
    <property type="nucleotide sequence ID" value="NZ_BMXK01000014.1"/>
</dbReference>
<keyword evidence="4" id="KW-1185">Reference proteome</keyword>
<dbReference type="Pfam" id="PF09754">
    <property type="entry name" value="PAC2"/>
    <property type="match status" value="1"/>
</dbReference>
<evidence type="ECO:0000256" key="1">
    <source>
        <dbReference type="SAM" id="Coils"/>
    </source>
</evidence>
<evidence type="ECO:0000313" key="3">
    <source>
        <dbReference type="EMBL" id="GHD12773.1"/>
    </source>
</evidence>
<evidence type="ECO:0000256" key="2">
    <source>
        <dbReference type="SAM" id="MobiDB-lite"/>
    </source>
</evidence>
<name>A0ABQ3GKM3_9MICC</name>
<protein>
    <recommendedName>
        <fullName evidence="5">PAC2 family protein</fullName>
    </recommendedName>
</protein>
<dbReference type="InterPro" id="IPR038389">
    <property type="entry name" value="PSMG2_sf"/>
</dbReference>
<dbReference type="EMBL" id="BMXK01000014">
    <property type="protein sequence ID" value="GHD12773.1"/>
    <property type="molecule type" value="Genomic_DNA"/>
</dbReference>
<dbReference type="InterPro" id="IPR008492">
    <property type="entry name" value="Rv2714-like"/>
</dbReference>
<feature type="region of interest" description="Disordered" evidence="2">
    <location>
        <begin position="1"/>
        <end position="32"/>
    </location>
</feature>
<dbReference type="Gene3D" id="3.40.50.10900">
    <property type="entry name" value="PAC-like subunit"/>
    <property type="match status" value="1"/>
</dbReference>
<dbReference type="PIRSF" id="PIRSF028754">
    <property type="entry name" value="UCP028754"/>
    <property type="match status" value="1"/>
</dbReference>
<dbReference type="Proteomes" id="UP000642819">
    <property type="component" value="Unassembled WGS sequence"/>
</dbReference>
<reference evidence="4" key="1">
    <citation type="journal article" date="2019" name="Int. J. Syst. Evol. Microbiol.">
        <title>The Global Catalogue of Microorganisms (GCM) 10K type strain sequencing project: providing services to taxonomists for standard genome sequencing and annotation.</title>
        <authorList>
            <consortium name="The Broad Institute Genomics Platform"/>
            <consortium name="The Broad Institute Genome Sequencing Center for Infectious Disease"/>
            <person name="Wu L."/>
            <person name="Ma J."/>
        </authorList>
    </citation>
    <scope>NUCLEOTIDE SEQUENCE [LARGE SCALE GENOMIC DNA]</scope>
    <source>
        <strain evidence="4">KCTC 19466</strain>
    </source>
</reference>
<sequence length="328" mass="35527">MVENSHGQQDPDEPGHDGAGDPHEAAGSPPAQRGSLLEAMDSIEGGGGRPCVMVVAFEGWNDAGGAASDAARLLAREYDAQKFATIGEDDYYDYQFSRPSVKRNAAGQRIVHWPATHFYRAALDDHDFDLILVRGVEPTYRWKAFCAELLTLAEAHGVKALVLTGALLADTPHTRPIPVTRTSEHDELRSILKAERPSYEGPTGIVGVLAALAEAAGVPTVSAWAAVPHYVGQSPSPKATYALMRHLEDLLHLSLDLRALSEDADAWERGVDELAADDEEIGEYVKQLEEAQDATDLPEASGESIAREFERYLKRRDQGRGDGHTGAP</sequence>